<evidence type="ECO:0000256" key="1">
    <source>
        <dbReference type="ARBA" id="ARBA00004496"/>
    </source>
</evidence>
<dbReference type="InterPro" id="IPR010923">
    <property type="entry name" value="T(6)A37_SUA5"/>
</dbReference>
<protein>
    <recommendedName>
        <fullName evidence="4 13">Threonylcarbamoyl-AMP synthase</fullName>
        <shortName evidence="13">TC-AMP synthase</shortName>
        <ecNumber evidence="3 13">2.7.7.87</ecNumber>
    </recommendedName>
    <alternativeName>
        <fullName evidence="11 13">L-threonylcarbamoyladenylate synthase</fullName>
    </alternativeName>
</protein>
<evidence type="ECO:0000256" key="7">
    <source>
        <dbReference type="ARBA" id="ARBA00022694"/>
    </source>
</evidence>
<evidence type="ECO:0000256" key="8">
    <source>
        <dbReference type="ARBA" id="ARBA00022695"/>
    </source>
</evidence>
<sequence>MSITKTKLWRVQAEEPQALASELTEAAALLRNGGLVAFPTETVYGLGADARNTSAVQGIFTAKGRPSDNPLIVHIAHVSQADGLVKPYPPIAEQLMERFWPGPLTIVLPVREGKLSTLVTAGLSTVGIRMPDHPAALALIEQAGCPVAAPSANRSGRPSPTLAKHVLEDLGGSIDGIVDGGATGVGLESTVVELADDLTIRILRPGGITQEDLRAAFPHAVIESADASEADNAPRSPGMKYTHYAPRGELTLVQGEPDQVTAYIRAQVAKSKNSGESAGVLAFEERIASYEGDLVLSCGSEASLEEAAHRLYAALREFDAASIQRIWAECGPEHGIGEALMNRMAKASGNRIVRL</sequence>
<keyword evidence="16" id="KW-1185">Reference proteome</keyword>
<comment type="similarity">
    <text evidence="2 13">Belongs to the SUA5 family.</text>
</comment>
<proteinExistence type="inferred from homology"/>
<dbReference type="GO" id="GO:0061710">
    <property type="term" value="F:L-threonylcarbamoyladenylate synthase"/>
    <property type="evidence" value="ECO:0007669"/>
    <property type="project" value="UniProtKB-EC"/>
</dbReference>
<evidence type="ECO:0000256" key="2">
    <source>
        <dbReference type="ARBA" id="ARBA00007663"/>
    </source>
</evidence>
<organism evidence="15 16">
    <name type="scientific">Paenibacillus harenae</name>
    <dbReference type="NCBI Taxonomy" id="306543"/>
    <lineage>
        <taxon>Bacteria</taxon>
        <taxon>Bacillati</taxon>
        <taxon>Bacillota</taxon>
        <taxon>Bacilli</taxon>
        <taxon>Bacillales</taxon>
        <taxon>Paenibacillaceae</taxon>
        <taxon>Paenibacillus</taxon>
    </lineage>
</organism>
<evidence type="ECO:0000256" key="12">
    <source>
        <dbReference type="ARBA" id="ARBA00048366"/>
    </source>
</evidence>
<dbReference type="Proteomes" id="UP001229346">
    <property type="component" value="Unassembled WGS sequence"/>
</dbReference>
<comment type="catalytic activity">
    <reaction evidence="12 13">
        <text>L-threonine + hydrogencarbonate + ATP = L-threonylcarbamoyladenylate + diphosphate + H2O</text>
        <dbReference type="Rhea" id="RHEA:36407"/>
        <dbReference type="ChEBI" id="CHEBI:15377"/>
        <dbReference type="ChEBI" id="CHEBI:17544"/>
        <dbReference type="ChEBI" id="CHEBI:30616"/>
        <dbReference type="ChEBI" id="CHEBI:33019"/>
        <dbReference type="ChEBI" id="CHEBI:57926"/>
        <dbReference type="ChEBI" id="CHEBI:73682"/>
        <dbReference type="EC" id="2.7.7.87"/>
    </reaction>
</comment>
<keyword evidence="6 13" id="KW-0808">Transferase</keyword>
<dbReference type="PROSITE" id="PS51163">
    <property type="entry name" value="YRDC"/>
    <property type="match status" value="1"/>
</dbReference>
<dbReference type="PANTHER" id="PTHR17490:SF16">
    <property type="entry name" value="THREONYLCARBAMOYL-AMP SYNTHASE"/>
    <property type="match status" value="1"/>
</dbReference>
<evidence type="ECO:0000313" key="15">
    <source>
        <dbReference type="EMBL" id="MDQ0113569.1"/>
    </source>
</evidence>
<dbReference type="SUPFAM" id="SSF55821">
    <property type="entry name" value="YrdC/RibB"/>
    <property type="match status" value="1"/>
</dbReference>
<keyword evidence="5 13" id="KW-0963">Cytoplasm</keyword>
<dbReference type="Gene3D" id="3.40.50.11030">
    <property type="entry name" value="Threonylcarbamoyl-AMP synthase, C-terminal domain"/>
    <property type="match status" value="1"/>
</dbReference>
<dbReference type="EC" id="2.7.7.87" evidence="3 13"/>
<dbReference type="InterPro" id="IPR005145">
    <property type="entry name" value="Sua5_C"/>
</dbReference>
<dbReference type="RefSeq" id="WP_307204773.1">
    <property type="nucleotide sequence ID" value="NZ_JAUSSU010000005.1"/>
</dbReference>
<evidence type="ECO:0000256" key="6">
    <source>
        <dbReference type="ARBA" id="ARBA00022679"/>
    </source>
</evidence>
<comment type="caution">
    <text evidence="15">The sequence shown here is derived from an EMBL/GenBank/DDBJ whole genome shotgun (WGS) entry which is preliminary data.</text>
</comment>
<dbReference type="EMBL" id="JAUSSU010000005">
    <property type="protein sequence ID" value="MDQ0113569.1"/>
    <property type="molecule type" value="Genomic_DNA"/>
</dbReference>
<evidence type="ECO:0000256" key="3">
    <source>
        <dbReference type="ARBA" id="ARBA00012584"/>
    </source>
</evidence>
<dbReference type="NCBIfam" id="TIGR00057">
    <property type="entry name" value="L-threonylcarbamoyladenylate synthase"/>
    <property type="match status" value="1"/>
</dbReference>
<dbReference type="Pfam" id="PF01300">
    <property type="entry name" value="Sua5_yciO_yrdC"/>
    <property type="match status" value="1"/>
</dbReference>
<reference evidence="15 16" key="1">
    <citation type="submission" date="2023-07" db="EMBL/GenBank/DDBJ databases">
        <title>Sorghum-associated microbial communities from plants grown in Nebraska, USA.</title>
        <authorList>
            <person name="Schachtman D."/>
        </authorList>
    </citation>
    <scope>NUCLEOTIDE SEQUENCE [LARGE SCALE GENOMIC DNA]</scope>
    <source>
        <strain evidence="15 16">CC482</strain>
    </source>
</reference>
<evidence type="ECO:0000256" key="11">
    <source>
        <dbReference type="ARBA" id="ARBA00029774"/>
    </source>
</evidence>
<keyword evidence="7 13" id="KW-0819">tRNA processing</keyword>
<name>A0ABT9U1Q6_PAEHA</name>
<keyword evidence="10 13" id="KW-0067">ATP-binding</keyword>
<dbReference type="Gene3D" id="3.90.870.10">
    <property type="entry name" value="DHBP synthase"/>
    <property type="match status" value="1"/>
</dbReference>
<accession>A0ABT9U1Q6</accession>
<dbReference type="InterPro" id="IPR038385">
    <property type="entry name" value="Sua5/YwlC_C"/>
</dbReference>
<evidence type="ECO:0000256" key="5">
    <source>
        <dbReference type="ARBA" id="ARBA00022490"/>
    </source>
</evidence>
<feature type="domain" description="YrdC-like" evidence="14">
    <location>
        <begin position="20"/>
        <end position="208"/>
    </location>
</feature>
<dbReference type="InterPro" id="IPR017945">
    <property type="entry name" value="DHBP_synth_RibB-like_a/b_dom"/>
</dbReference>
<dbReference type="PANTHER" id="PTHR17490">
    <property type="entry name" value="SUA5"/>
    <property type="match status" value="1"/>
</dbReference>
<gene>
    <name evidence="15" type="ORF">J2T15_003010</name>
</gene>
<keyword evidence="9 13" id="KW-0547">Nucleotide-binding</keyword>
<dbReference type="PIRSF" id="PIRSF004930">
    <property type="entry name" value="Tln_factor_SUA5"/>
    <property type="match status" value="1"/>
</dbReference>
<evidence type="ECO:0000256" key="13">
    <source>
        <dbReference type="PIRNR" id="PIRNR004930"/>
    </source>
</evidence>
<evidence type="ECO:0000256" key="4">
    <source>
        <dbReference type="ARBA" id="ARBA00015492"/>
    </source>
</evidence>
<comment type="subcellular location">
    <subcellularLocation>
        <location evidence="1 13">Cytoplasm</location>
    </subcellularLocation>
</comment>
<dbReference type="InterPro" id="IPR006070">
    <property type="entry name" value="Sua5-like_dom"/>
</dbReference>
<comment type="function">
    <text evidence="13">Required for the formation of a threonylcarbamoyl group on adenosine at position 37 (t(6)A37) in tRNAs that read codons beginning with adenine.</text>
</comment>
<evidence type="ECO:0000256" key="10">
    <source>
        <dbReference type="ARBA" id="ARBA00022840"/>
    </source>
</evidence>
<evidence type="ECO:0000256" key="9">
    <source>
        <dbReference type="ARBA" id="ARBA00022741"/>
    </source>
</evidence>
<dbReference type="InterPro" id="IPR050156">
    <property type="entry name" value="TC-AMP_synthase_SUA5"/>
</dbReference>
<keyword evidence="8 13" id="KW-0548">Nucleotidyltransferase</keyword>
<dbReference type="Pfam" id="PF03481">
    <property type="entry name" value="Sua5_C"/>
    <property type="match status" value="1"/>
</dbReference>
<evidence type="ECO:0000313" key="16">
    <source>
        <dbReference type="Proteomes" id="UP001229346"/>
    </source>
</evidence>
<evidence type="ECO:0000259" key="14">
    <source>
        <dbReference type="PROSITE" id="PS51163"/>
    </source>
</evidence>